<keyword evidence="1" id="KW-1133">Transmembrane helix</keyword>
<dbReference type="RefSeq" id="WP_224143964.1">
    <property type="nucleotide sequence ID" value="NZ_CBCPIF010000001.1"/>
</dbReference>
<keyword evidence="1" id="KW-0812">Transmembrane</keyword>
<feature type="transmembrane region" description="Helical" evidence="1">
    <location>
        <begin position="42"/>
        <end position="63"/>
    </location>
</feature>
<name>A0A9Q3XTK1_9LACO</name>
<gene>
    <name evidence="2" type="ORF">KIJ12_01085</name>
</gene>
<dbReference type="Gene3D" id="1.10.1760.20">
    <property type="match status" value="1"/>
</dbReference>
<dbReference type="AlphaFoldDB" id="A0A9Q3XTK1"/>
<evidence type="ECO:0000256" key="1">
    <source>
        <dbReference type="SAM" id="Phobius"/>
    </source>
</evidence>
<proteinExistence type="predicted"/>
<dbReference type="Pfam" id="PF12822">
    <property type="entry name" value="ECF_trnsprt"/>
    <property type="match status" value="1"/>
</dbReference>
<keyword evidence="1" id="KW-0472">Membrane</keyword>
<dbReference type="InterPro" id="IPR024529">
    <property type="entry name" value="ECF_trnsprt_substrate-spec"/>
</dbReference>
<dbReference type="EMBL" id="JAHBFI010000001">
    <property type="protein sequence ID" value="MBZ5961771.1"/>
    <property type="molecule type" value="Genomic_DNA"/>
</dbReference>
<dbReference type="Proteomes" id="UP000752647">
    <property type="component" value="Unassembled WGS sequence"/>
</dbReference>
<comment type="caution">
    <text evidence="2">The sequence shown here is derived from an EMBL/GenBank/DDBJ whole genome shotgun (WGS) entry which is preliminary data.</text>
</comment>
<accession>A0A9Q3XTK1</accession>
<protein>
    <submittedName>
        <fullName evidence="2">ECF transporter S component</fullName>
    </submittedName>
</protein>
<reference evidence="2" key="1">
    <citation type="submission" date="2021-05" db="EMBL/GenBank/DDBJ databases">
        <title>Pangenome of Leuconostoc gelidum warrants species status for Leuconostoc gelidum subsp. gasicomitatum.</title>
        <authorList>
            <person name="Johansson P."/>
            <person name="Sade E."/>
            <person name="Hultman J."/>
            <person name="Auvinen P."/>
            <person name="Bjorkroth J."/>
        </authorList>
    </citation>
    <scope>NUCLEOTIDE SEQUENCE</scope>
    <source>
        <strain evidence="2">A.21.4</strain>
    </source>
</reference>
<feature type="transmembrane region" description="Helical" evidence="1">
    <location>
        <begin position="101"/>
        <end position="123"/>
    </location>
</feature>
<sequence>MTKHVSAQKIALIALFIVINIVGGHLALYARLPIYLDTIGTLLGSAFFGPIGGLFTGILTALINGTTGDLFSIYFMPSQIATALVSGFVYKKIKPTDFKNIWWVALVISIPATIVSTIITIILFHGITSSGSSMIVQVLHGFGLNQALSVFLVQVGTDYLDRVIGVYVVAIVYRNLLSRIKLV</sequence>
<feature type="transmembrane region" description="Helical" evidence="1">
    <location>
        <begin position="70"/>
        <end position="89"/>
    </location>
</feature>
<feature type="transmembrane region" description="Helical" evidence="1">
    <location>
        <begin position="159"/>
        <end position="177"/>
    </location>
</feature>
<dbReference type="GO" id="GO:0022857">
    <property type="term" value="F:transmembrane transporter activity"/>
    <property type="evidence" value="ECO:0007669"/>
    <property type="project" value="InterPro"/>
</dbReference>
<feature type="transmembrane region" description="Helical" evidence="1">
    <location>
        <begin position="12"/>
        <end position="30"/>
    </location>
</feature>
<evidence type="ECO:0000313" key="2">
    <source>
        <dbReference type="EMBL" id="MBZ5961771.1"/>
    </source>
</evidence>
<evidence type="ECO:0000313" key="3">
    <source>
        <dbReference type="Proteomes" id="UP000752647"/>
    </source>
</evidence>
<organism evidence="2 3">
    <name type="scientific">Leuconostoc gasicomitatum</name>
    <dbReference type="NCBI Taxonomy" id="115778"/>
    <lineage>
        <taxon>Bacteria</taxon>
        <taxon>Bacillati</taxon>
        <taxon>Bacillota</taxon>
        <taxon>Bacilli</taxon>
        <taxon>Lactobacillales</taxon>
        <taxon>Lactobacillaceae</taxon>
        <taxon>Leuconostoc</taxon>
        <taxon>Leuconostoc gelidum group</taxon>
    </lineage>
</organism>